<comment type="similarity">
    <text evidence="2">Belongs to the NADH dehydrogenase family.</text>
</comment>
<sequence length="411" mass="45720">MLHQETRALIIGGGFGGIQTALNLEAQHIPNLKITLVSNKSHFEYLPTLYRVITGKSPLEVCIPIRDIFEEKRIEFCLDTIISFDPEKRRAHGESGSTYQFDYAILALGSETAYFNIPGLSKHSFTFKSVREAIILKNHLHTLFEECKATSDPARKVSALHFVIVGGGPTGIELAGELSEYARALCTNHGISRDLLTIDILEGASRILPMFPKETSEIVKKRLHELQINVFTNRPMVKEELDTLEARGVSMNTQTVIWTAGVKPHSFYGTIKGFVFDQKGRVLVNEYLEAQGNNNIFVIGDGASTPFSGMAQTAVHDGNFVASVIGDKLKRIPILHYKPKKPYYSLPIGSGWAITSIGPFTLTGYKGWIVRRLADLRYFISILSFKKAFTVFQNGKILCETCEICNESIGV</sequence>
<reference evidence="7 8" key="1">
    <citation type="journal article" date="2016" name="Nat. Commun.">
        <title>Thousands of microbial genomes shed light on interconnected biogeochemical processes in an aquifer system.</title>
        <authorList>
            <person name="Anantharaman K."/>
            <person name="Brown C.T."/>
            <person name="Hug L.A."/>
            <person name="Sharon I."/>
            <person name="Castelle C.J."/>
            <person name="Probst A.J."/>
            <person name="Thomas B.C."/>
            <person name="Singh A."/>
            <person name="Wilkins M.J."/>
            <person name="Karaoz U."/>
            <person name="Brodie E.L."/>
            <person name="Williams K.H."/>
            <person name="Hubbard S.S."/>
            <person name="Banfield J.F."/>
        </authorList>
    </citation>
    <scope>NUCLEOTIDE SEQUENCE [LARGE SCALE GENOMIC DNA]</scope>
</reference>
<dbReference type="GO" id="GO:0003955">
    <property type="term" value="F:NAD(P)H dehydrogenase (quinone) activity"/>
    <property type="evidence" value="ECO:0007669"/>
    <property type="project" value="TreeGrafter"/>
</dbReference>
<gene>
    <name evidence="7" type="ORF">A2586_00925</name>
</gene>
<dbReference type="AlphaFoldDB" id="A0A1G1ZW39"/>
<dbReference type="GO" id="GO:0019646">
    <property type="term" value="P:aerobic electron transport chain"/>
    <property type="evidence" value="ECO:0007669"/>
    <property type="project" value="TreeGrafter"/>
</dbReference>
<feature type="domain" description="FAD/NAD(P)-binding" evidence="6">
    <location>
        <begin position="8"/>
        <end position="316"/>
    </location>
</feature>
<keyword evidence="5" id="KW-0560">Oxidoreductase</keyword>
<dbReference type="PANTHER" id="PTHR42913">
    <property type="entry name" value="APOPTOSIS-INDUCING FACTOR 1"/>
    <property type="match status" value="1"/>
</dbReference>
<evidence type="ECO:0000256" key="4">
    <source>
        <dbReference type="ARBA" id="ARBA00022827"/>
    </source>
</evidence>
<evidence type="ECO:0000313" key="7">
    <source>
        <dbReference type="EMBL" id="OGY68731.1"/>
    </source>
</evidence>
<evidence type="ECO:0000256" key="3">
    <source>
        <dbReference type="ARBA" id="ARBA00022630"/>
    </source>
</evidence>
<accession>A0A1G1ZW39</accession>
<evidence type="ECO:0000256" key="5">
    <source>
        <dbReference type="ARBA" id="ARBA00023002"/>
    </source>
</evidence>
<dbReference type="PANTHER" id="PTHR42913:SF3">
    <property type="entry name" value="64 KDA MITOCHONDRIAL NADH DEHYDROGENASE (EUROFUNG)"/>
    <property type="match status" value="1"/>
</dbReference>
<keyword evidence="4" id="KW-0274">FAD</keyword>
<dbReference type="Proteomes" id="UP000176611">
    <property type="component" value="Unassembled WGS sequence"/>
</dbReference>
<dbReference type="SUPFAM" id="SSF51905">
    <property type="entry name" value="FAD/NAD(P)-binding domain"/>
    <property type="match status" value="2"/>
</dbReference>
<dbReference type="PRINTS" id="PR00411">
    <property type="entry name" value="PNDRDTASEI"/>
</dbReference>
<organism evidence="7 8">
    <name type="scientific">Candidatus Harrisonbacteria bacterium RIFOXYD1_FULL_40_9</name>
    <dbReference type="NCBI Taxonomy" id="1798412"/>
    <lineage>
        <taxon>Bacteria</taxon>
        <taxon>Candidatus Harrisoniibacteriota</taxon>
    </lineage>
</organism>
<dbReference type="EMBL" id="MHJO01000030">
    <property type="protein sequence ID" value="OGY68731.1"/>
    <property type="molecule type" value="Genomic_DNA"/>
</dbReference>
<comment type="caution">
    <text evidence="7">The sequence shown here is derived from an EMBL/GenBank/DDBJ whole genome shotgun (WGS) entry which is preliminary data.</text>
</comment>
<dbReference type="InterPro" id="IPR051169">
    <property type="entry name" value="NADH-Q_oxidoreductase"/>
</dbReference>
<keyword evidence="3" id="KW-0285">Flavoprotein</keyword>
<dbReference type="Pfam" id="PF07992">
    <property type="entry name" value="Pyr_redox_2"/>
    <property type="match status" value="1"/>
</dbReference>
<proteinExistence type="inferred from homology"/>
<evidence type="ECO:0000259" key="6">
    <source>
        <dbReference type="Pfam" id="PF07992"/>
    </source>
</evidence>
<protein>
    <recommendedName>
        <fullName evidence="6">FAD/NAD(P)-binding domain-containing protein</fullName>
    </recommendedName>
</protein>
<name>A0A1G1ZW39_9BACT</name>
<comment type="cofactor">
    <cofactor evidence="1">
        <name>FAD</name>
        <dbReference type="ChEBI" id="CHEBI:57692"/>
    </cofactor>
</comment>
<dbReference type="InterPro" id="IPR036188">
    <property type="entry name" value="FAD/NAD-bd_sf"/>
</dbReference>
<evidence type="ECO:0000313" key="8">
    <source>
        <dbReference type="Proteomes" id="UP000176611"/>
    </source>
</evidence>
<evidence type="ECO:0000256" key="2">
    <source>
        <dbReference type="ARBA" id="ARBA00005272"/>
    </source>
</evidence>
<dbReference type="InterPro" id="IPR023753">
    <property type="entry name" value="FAD/NAD-binding_dom"/>
</dbReference>
<evidence type="ECO:0000256" key="1">
    <source>
        <dbReference type="ARBA" id="ARBA00001974"/>
    </source>
</evidence>
<dbReference type="PRINTS" id="PR00368">
    <property type="entry name" value="FADPNR"/>
</dbReference>
<dbReference type="Gene3D" id="3.50.50.100">
    <property type="match status" value="1"/>
</dbReference>